<evidence type="ECO:0000313" key="3">
    <source>
        <dbReference type="Proteomes" id="UP000253507"/>
    </source>
</evidence>
<name>A0A367E6M0_9ACTN</name>
<feature type="compositionally biased region" description="Basic and acidic residues" evidence="1">
    <location>
        <begin position="22"/>
        <end position="37"/>
    </location>
</feature>
<comment type="caution">
    <text evidence="2">The sequence shown here is derived from an EMBL/GenBank/DDBJ whole genome shotgun (WGS) entry which is preliminary data.</text>
</comment>
<evidence type="ECO:0000313" key="2">
    <source>
        <dbReference type="EMBL" id="RCG13432.1"/>
    </source>
</evidence>
<sequence>MLSAGTDPTYVPGLDTLAAAPADKESREGAVSRKPDAGDEDDERTTEPAEAAEADHDDAGPEADTVSEVDTGTDAEVDTDEDEEQEEEPFEGPSFEVSDRRAAIVADGRGVTLRLDDAEARFEWSEIGAVEIGAPRFGRRFRICVCTTGHRRFDAEVEATSRKQATAWADDLDSVLDTWFDDSAE</sequence>
<protein>
    <submittedName>
        <fullName evidence="2">Uncharacterized protein</fullName>
    </submittedName>
</protein>
<reference evidence="2 3" key="1">
    <citation type="submission" date="2018-06" db="EMBL/GenBank/DDBJ databases">
        <title>Streptomyces reniochalinae sp. nov. and Streptomyces diacarnus sp. nov. from marine sponges.</title>
        <authorList>
            <person name="Li L."/>
        </authorList>
    </citation>
    <scope>NUCLEOTIDE SEQUENCE [LARGE SCALE GENOMIC DNA]</scope>
    <source>
        <strain evidence="2 3">LHW50302</strain>
    </source>
</reference>
<dbReference type="AlphaFoldDB" id="A0A367E6M0"/>
<feature type="compositionally biased region" description="Acidic residues" evidence="1">
    <location>
        <begin position="65"/>
        <end position="90"/>
    </location>
</feature>
<gene>
    <name evidence="2" type="ORF">DQ392_32605</name>
</gene>
<dbReference type="EMBL" id="QOIM01000056">
    <property type="protein sequence ID" value="RCG13432.1"/>
    <property type="molecule type" value="Genomic_DNA"/>
</dbReference>
<accession>A0A367E6M0</accession>
<keyword evidence="3" id="KW-1185">Reference proteome</keyword>
<feature type="region of interest" description="Disordered" evidence="1">
    <location>
        <begin position="1"/>
        <end position="99"/>
    </location>
</feature>
<organism evidence="2 3">
    <name type="scientific">Streptomyces reniochalinae</name>
    <dbReference type="NCBI Taxonomy" id="2250578"/>
    <lineage>
        <taxon>Bacteria</taxon>
        <taxon>Bacillati</taxon>
        <taxon>Actinomycetota</taxon>
        <taxon>Actinomycetes</taxon>
        <taxon>Kitasatosporales</taxon>
        <taxon>Streptomycetaceae</taxon>
        <taxon>Streptomyces</taxon>
    </lineage>
</organism>
<proteinExistence type="predicted"/>
<evidence type="ECO:0000256" key="1">
    <source>
        <dbReference type="SAM" id="MobiDB-lite"/>
    </source>
</evidence>
<dbReference type="Proteomes" id="UP000253507">
    <property type="component" value="Unassembled WGS sequence"/>
</dbReference>
<feature type="compositionally biased region" description="Acidic residues" evidence="1">
    <location>
        <begin position="38"/>
        <end position="52"/>
    </location>
</feature>